<evidence type="ECO:0000256" key="12">
    <source>
        <dbReference type="HAMAP-Rule" id="MF_00111"/>
    </source>
</evidence>
<dbReference type="GO" id="GO:0051301">
    <property type="term" value="P:cell division"/>
    <property type="evidence" value="ECO:0007669"/>
    <property type="project" value="UniProtKB-KW"/>
</dbReference>
<evidence type="ECO:0000313" key="15">
    <source>
        <dbReference type="Proteomes" id="UP000045545"/>
    </source>
</evidence>
<comment type="similarity">
    <text evidence="10 12">Belongs to the EPSP synthase family. MurA subfamily.</text>
</comment>
<dbReference type="InterPro" id="IPR005750">
    <property type="entry name" value="UDP_GlcNAc_COvinyl_MurA"/>
</dbReference>
<dbReference type="GO" id="GO:0019277">
    <property type="term" value="P:UDP-N-acetylgalactosamine biosynthetic process"/>
    <property type="evidence" value="ECO:0007669"/>
    <property type="project" value="InterPro"/>
</dbReference>
<protein>
    <recommendedName>
        <fullName evidence="12">UDP-N-acetylglucosamine 1-carboxyvinyltransferase</fullName>
        <ecNumber evidence="12">2.5.1.7</ecNumber>
    </recommendedName>
    <alternativeName>
        <fullName evidence="12">Enoylpyruvate transferase</fullName>
    </alternativeName>
    <alternativeName>
        <fullName evidence="12">UDP-N-acetylglucosamine enolpyruvyl transferase</fullName>
        <shortName evidence="12">EPT</shortName>
    </alternativeName>
</protein>
<evidence type="ECO:0000256" key="7">
    <source>
        <dbReference type="ARBA" id="ARBA00022984"/>
    </source>
</evidence>
<keyword evidence="8 12" id="KW-0131">Cell cycle</keyword>
<keyword evidence="6 12" id="KW-0133">Cell shape</keyword>
<keyword evidence="3 12" id="KW-0963">Cytoplasm</keyword>
<dbReference type="InterPro" id="IPR001986">
    <property type="entry name" value="Enolpyruvate_Tfrase_dom"/>
</dbReference>
<dbReference type="Pfam" id="PF00275">
    <property type="entry name" value="EPSP_synthase"/>
    <property type="match status" value="1"/>
</dbReference>
<comment type="function">
    <text evidence="12">Cell wall formation. Adds enolpyruvyl to UDP-N-acetylglucosamine.</text>
</comment>
<evidence type="ECO:0000256" key="5">
    <source>
        <dbReference type="ARBA" id="ARBA00022679"/>
    </source>
</evidence>
<feature type="modified residue" description="2-(S-cysteinyl)pyruvic acid O-phosphothioketal" evidence="12">
    <location>
        <position position="114"/>
    </location>
</feature>
<dbReference type="PANTHER" id="PTHR43783:SF1">
    <property type="entry name" value="UDP-N-ACETYLGLUCOSAMINE 1-CARBOXYVINYLTRANSFERASE"/>
    <property type="match status" value="1"/>
</dbReference>
<comment type="subcellular location">
    <subcellularLocation>
        <location evidence="1 12">Cytoplasm</location>
    </subcellularLocation>
</comment>
<dbReference type="PANTHER" id="PTHR43783">
    <property type="entry name" value="UDP-N-ACETYLGLUCOSAMINE 1-CARBOXYVINYLTRANSFERASE"/>
    <property type="match status" value="1"/>
</dbReference>
<sequence length="413" mass="44739">MAMIIKGKKRLSGEVEIESSKNAILPIIAASLLTDDEVRIRKVPNIKDVTTIMQIIKILGKQVKEQERQIIISGKLMNHHPPYELVRQMRASILLMGSILSREGKVRISLPGGCAIGNRPIDLHLKGFHGLGANINFDNGDVIAKGRRLKGNHIYLDYPSVGATENLIMAAVLAQGDSYIENAALEPEIQDLANFINSMGGKVTGAGTNVIQIQGVSELHGSDYTPIPDRIEAGTYMLAVAATGGQAVIKNIIPEHLKAVSAKLEETGVEIKEYDNHLTVKRDSYIKPVNIKTLPYPGFPTDMQAQFMSFLSCARGSSIISESVFENRYMHVQELQRMGAEIKIEGRAAIIKGVKELTGAQVKASDLRAGAALIIAGLTADGSTILTGMEHVERGYEGIITKLNALGANITQN</sequence>
<dbReference type="FunFam" id="3.65.10.10:FF:000001">
    <property type="entry name" value="UDP-N-acetylglucosamine 1-carboxyvinyltransferase"/>
    <property type="match status" value="1"/>
</dbReference>
<proteinExistence type="inferred from homology"/>
<reference evidence="14 15" key="1">
    <citation type="submission" date="2015-03" db="EMBL/GenBank/DDBJ databases">
        <authorList>
            <person name="Murphy D."/>
        </authorList>
    </citation>
    <scope>NUCLEOTIDE SEQUENCE [LARGE SCALE GENOMIC DNA]</scope>
    <source>
        <strain evidence="14 15">OL-4</strain>
    </source>
</reference>
<gene>
    <name evidence="12" type="primary">murA</name>
    <name evidence="14" type="ORF">267</name>
</gene>
<dbReference type="InterPro" id="IPR013792">
    <property type="entry name" value="RNA3'P_cycl/enolpyr_Trfase_a/b"/>
</dbReference>
<dbReference type="CDD" id="cd01555">
    <property type="entry name" value="UdpNAET"/>
    <property type="match status" value="1"/>
</dbReference>
<dbReference type="GO" id="GO:0071555">
    <property type="term" value="P:cell wall organization"/>
    <property type="evidence" value="ECO:0007669"/>
    <property type="project" value="UniProtKB-KW"/>
</dbReference>
<accession>A0A0E4C7K9</accession>
<keyword evidence="9 12" id="KW-0961">Cell wall biogenesis/degradation</keyword>
<feature type="domain" description="Enolpyruvate transferase" evidence="13">
    <location>
        <begin position="6"/>
        <end position="403"/>
    </location>
</feature>
<feature type="binding site" evidence="12">
    <location>
        <position position="324"/>
    </location>
    <ligand>
        <name>UDP-N-acetyl-alpha-D-glucosamine</name>
        <dbReference type="ChEBI" id="CHEBI:57705"/>
    </ligand>
</feature>
<evidence type="ECO:0000256" key="11">
    <source>
        <dbReference type="ARBA" id="ARBA00047527"/>
    </source>
</evidence>
<dbReference type="InterPro" id="IPR050068">
    <property type="entry name" value="MurA_subfamily"/>
</dbReference>
<feature type="binding site" evidence="12">
    <location>
        <begin position="21"/>
        <end position="22"/>
    </location>
    <ligand>
        <name>phosphoenolpyruvate</name>
        <dbReference type="ChEBI" id="CHEBI:58702"/>
    </ligand>
</feature>
<dbReference type="Proteomes" id="UP000045545">
    <property type="component" value="Unassembled WGS sequence"/>
</dbReference>
<evidence type="ECO:0000313" key="14">
    <source>
        <dbReference type="EMBL" id="CFX03273.1"/>
    </source>
</evidence>
<dbReference type="GO" id="GO:0008360">
    <property type="term" value="P:regulation of cell shape"/>
    <property type="evidence" value="ECO:0007669"/>
    <property type="project" value="UniProtKB-KW"/>
</dbReference>
<dbReference type="NCBIfam" id="TIGR01072">
    <property type="entry name" value="murA"/>
    <property type="match status" value="1"/>
</dbReference>
<comment type="pathway">
    <text evidence="2 12">Cell wall biogenesis; peptidoglycan biosynthesis.</text>
</comment>
<evidence type="ECO:0000256" key="10">
    <source>
        <dbReference type="ARBA" id="ARBA00038367"/>
    </source>
</evidence>
<evidence type="ECO:0000256" key="1">
    <source>
        <dbReference type="ARBA" id="ARBA00004496"/>
    </source>
</evidence>
<keyword evidence="5 12" id="KW-0808">Transferase</keyword>
<feature type="binding site" evidence="12">
    <location>
        <position position="302"/>
    </location>
    <ligand>
        <name>UDP-N-acetyl-alpha-D-glucosamine</name>
        <dbReference type="ChEBI" id="CHEBI:57705"/>
    </ligand>
</feature>
<dbReference type="EMBL" id="CGIH01000004">
    <property type="protein sequence ID" value="CFX03273.1"/>
    <property type="molecule type" value="Genomic_DNA"/>
</dbReference>
<keyword evidence="12" id="KW-0670">Pyruvate</keyword>
<evidence type="ECO:0000256" key="9">
    <source>
        <dbReference type="ARBA" id="ARBA00023316"/>
    </source>
</evidence>
<keyword evidence="4 12" id="KW-0132">Cell division</keyword>
<feature type="binding site" evidence="12">
    <location>
        <position position="90"/>
    </location>
    <ligand>
        <name>UDP-N-acetyl-alpha-D-glucosamine</name>
        <dbReference type="ChEBI" id="CHEBI:57705"/>
    </ligand>
</feature>
<evidence type="ECO:0000256" key="4">
    <source>
        <dbReference type="ARBA" id="ARBA00022618"/>
    </source>
</evidence>
<dbReference type="SUPFAM" id="SSF55205">
    <property type="entry name" value="EPT/RTPC-like"/>
    <property type="match status" value="1"/>
</dbReference>
<dbReference type="GO" id="GO:0008760">
    <property type="term" value="F:UDP-N-acetylglucosamine 1-carboxyvinyltransferase activity"/>
    <property type="evidence" value="ECO:0007669"/>
    <property type="project" value="UniProtKB-UniRule"/>
</dbReference>
<dbReference type="Gene3D" id="3.65.10.10">
    <property type="entry name" value="Enolpyruvate transferase domain"/>
    <property type="match status" value="2"/>
</dbReference>
<organism evidence="14 15">
    <name type="scientific">Syntrophomonas zehnderi OL-4</name>
    <dbReference type="NCBI Taxonomy" id="690567"/>
    <lineage>
        <taxon>Bacteria</taxon>
        <taxon>Bacillati</taxon>
        <taxon>Bacillota</taxon>
        <taxon>Clostridia</taxon>
        <taxon>Eubacteriales</taxon>
        <taxon>Syntrophomonadaceae</taxon>
        <taxon>Syntrophomonas</taxon>
    </lineage>
</organism>
<feature type="binding site" evidence="12">
    <location>
        <begin position="119"/>
        <end position="123"/>
    </location>
    <ligand>
        <name>UDP-N-acetyl-alpha-D-glucosamine</name>
        <dbReference type="ChEBI" id="CHEBI:57705"/>
    </ligand>
</feature>
<comment type="catalytic activity">
    <reaction evidence="11 12">
        <text>phosphoenolpyruvate + UDP-N-acetyl-alpha-D-glucosamine = UDP-N-acetyl-3-O-(1-carboxyvinyl)-alpha-D-glucosamine + phosphate</text>
        <dbReference type="Rhea" id="RHEA:18681"/>
        <dbReference type="ChEBI" id="CHEBI:43474"/>
        <dbReference type="ChEBI" id="CHEBI:57705"/>
        <dbReference type="ChEBI" id="CHEBI:58702"/>
        <dbReference type="ChEBI" id="CHEBI:68483"/>
        <dbReference type="EC" id="2.5.1.7"/>
    </reaction>
</comment>
<dbReference type="EC" id="2.5.1.7" evidence="12"/>
<dbReference type="HAMAP" id="MF_00111">
    <property type="entry name" value="MurA"/>
    <property type="match status" value="1"/>
</dbReference>
<comment type="caution">
    <text evidence="12">Lacks conserved residue(s) required for the propagation of feature annotation.</text>
</comment>
<name>A0A0E4C7K9_9FIRM</name>
<keyword evidence="15" id="KW-1185">Reference proteome</keyword>
<evidence type="ECO:0000256" key="8">
    <source>
        <dbReference type="ARBA" id="ARBA00023306"/>
    </source>
</evidence>
<dbReference type="InterPro" id="IPR036968">
    <property type="entry name" value="Enolpyruvate_Tfrase_sf"/>
</dbReference>
<dbReference type="STRING" id="690567.267"/>
<evidence type="ECO:0000256" key="2">
    <source>
        <dbReference type="ARBA" id="ARBA00004752"/>
    </source>
</evidence>
<keyword evidence="7 12" id="KW-0573">Peptidoglycan synthesis</keyword>
<evidence type="ECO:0000259" key="13">
    <source>
        <dbReference type="Pfam" id="PF00275"/>
    </source>
</evidence>
<evidence type="ECO:0000256" key="3">
    <source>
        <dbReference type="ARBA" id="ARBA00022490"/>
    </source>
</evidence>
<dbReference type="NCBIfam" id="NF006873">
    <property type="entry name" value="PRK09369.1"/>
    <property type="match status" value="1"/>
</dbReference>
<dbReference type="AlphaFoldDB" id="A0A0E4C7K9"/>
<feature type="active site" description="Proton donor" evidence="12">
    <location>
        <position position="114"/>
    </location>
</feature>
<dbReference type="GO" id="GO:0005737">
    <property type="term" value="C:cytoplasm"/>
    <property type="evidence" value="ECO:0007669"/>
    <property type="project" value="UniProtKB-SubCell"/>
</dbReference>
<evidence type="ECO:0000256" key="6">
    <source>
        <dbReference type="ARBA" id="ARBA00022960"/>
    </source>
</evidence>
<dbReference type="GO" id="GO:0009252">
    <property type="term" value="P:peptidoglycan biosynthetic process"/>
    <property type="evidence" value="ECO:0007669"/>
    <property type="project" value="UniProtKB-UniRule"/>
</dbReference>
<dbReference type="UniPathway" id="UPA00219"/>